<accession>A0A7T4E0T2</accession>
<dbReference type="Gene3D" id="3.50.50.60">
    <property type="entry name" value="FAD/NAD(P)-binding domain"/>
    <property type="match status" value="1"/>
</dbReference>
<protein>
    <submittedName>
        <fullName evidence="2">FAD-dependent monooxygenase</fullName>
    </submittedName>
</protein>
<organism evidence="2 3">
    <name type="scientific">Achromobacter deleyi</name>
    <dbReference type="NCBI Taxonomy" id="1353891"/>
    <lineage>
        <taxon>Bacteria</taxon>
        <taxon>Pseudomonadati</taxon>
        <taxon>Pseudomonadota</taxon>
        <taxon>Betaproteobacteria</taxon>
        <taxon>Burkholderiales</taxon>
        <taxon>Alcaligenaceae</taxon>
        <taxon>Achromobacter</taxon>
    </lineage>
</organism>
<dbReference type="AlphaFoldDB" id="A0A7T4E0T2"/>
<dbReference type="EMBL" id="CP065997">
    <property type="protein sequence ID" value="QQB32512.1"/>
    <property type="molecule type" value="Genomic_DNA"/>
</dbReference>
<proteinExistence type="predicted"/>
<dbReference type="Gene3D" id="3.30.9.10">
    <property type="entry name" value="D-Amino Acid Oxidase, subunit A, domain 2"/>
    <property type="match status" value="1"/>
</dbReference>
<feature type="domain" description="FAD-binding" evidence="1">
    <location>
        <begin position="6"/>
        <end position="321"/>
    </location>
</feature>
<dbReference type="InterPro" id="IPR036188">
    <property type="entry name" value="FAD/NAD-bd_sf"/>
</dbReference>
<keyword evidence="2" id="KW-0503">Monooxygenase</keyword>
<evidence type="ECO:0000313" key="2">
    <source>
        <dbReference type="EMBL" id="QQB32512.1"/>
    </source>
</evidence>
<dbReference type="PANTHER" id="PTHR46865:SF2">
    <property type="entry name" value="MONOOXYGENASE"/>
    <property type="match status" value="1"/>
</dbReference>
<dbReference type="SUPFAM" id="SSF51905">
    <property type="entry name" value="FAD/NAD(P)-binding domain"/>
    <property type="match status" value="1"/>
</dbReference>
<name>A0A7T4E0T2_9BURK</name>
<evidence type="ECO:0000259" key="1">
    <source>
        <dbReference type="Pfam" id="PF01494"/>
    </source>
</evidence>
<dbReference type="InterPro" id="IPR051704">
    <property type="entry name" value="FAD_aromatic-hydroxylase"/>
</dbReference>
<dbReference type="PANTHER" id="PTHR46865">
    <property type="entry name" value="OXIDOREDUCTASE-RELATED"/>
    <property type="match status" value="1"/>
</dbReference>
<dbReference type="Pfam" id="PF01494">
    <property type="entry name" value="FAD_binding_3"/>
    <property type="match status" value="1"/>
</dbReference>
<dbReference type="RefSeq" id="WP_198483069.1">
    <property type="nucleotide sequence ID" value="NZ_CP065997.1"/>
</dbReference>
<dbReference type="Proteomes" id="UP000595231">
    <property type="component" value="Chromosome"/>
</dbReference>
<dbReference type="PRINTS" id="PR00420">
    <property type="entry name" value="RNGMNOXGNASE"/>
</dbReference>
<keyword evidence="2" id="KW-0560">Oxidoreductase</keyword>
<reference evidence="2 3" key="1">
    <citation type="submission" date="2020-12" db="EMBL/GenBank/DDBJ databases">
        <title>FDA dAtabase for Regulatory Grade micrObial Sequences (FDA-ARGOS): Supporting development and validation of Infectious Disease Dx tests.</title>
        <authorList>
            <person name="Sproer C."/>
            <person name="Gronow S."/>
            <person name="Severitt S."/>
            <person name="Schroder I."/>
            <person name="Tallon L."/>
            <person name="Sadzewicz L."/>
            <person name="Zhao X."/>
            <person name="Boylan J."/>
            <person name="Ott S."/>
            <person name="Bowen H."/>
            <person name="Vavikolanu K."/>
            <person name="Mehta A."/>
            <person name="Aluvathingal J."/>
            <person name="Nadendla S."/>
            <person name="Lowell S."/>
            <person name="Myers T."/>
            <person name="Yan Y."/>
            <person name="Sichtig H."/>
        </authorList>
    </citation>
    <scope>NUCLEOTIDE SEQUENCE [LARGE SCALE GENOMIC DNA]</scope>
    <source>
        <strain evidence="2 3">FDAARGOS_1050</strain>
    </source>
</reference>
<gene>
    <name evidence="2" type="ORF">I6I07_17705</name>
</gene>
<dbReference type="GO" id="GO:0071949">
    <property type="term" value="F:FAD binding"/>
    <property type="evidence" value="ECO:0007669"/>
    <property type="project" value="InterPro"/>
</dbReference>
<dbReference type="GO" id="GO:0004497">
    <property type="term" value="F:monooxygenase activity"/>
    <property type="evidence" value="ECO:0007669"/>
    <property type="project" value="UniProtKB-KW"/>
</dbReference>
<sequence length="411" mass="44805">MPHTLLIQGASIAGPALAYWLARDGHDVTVVERAPAIRTGGYKIDVRGPACDVLRGMGLYDAAHGQHVGMRRATFVDAAGRPLASLDADTFGMREPGDIELMRGDLARILYEATRDRVRYMFSDSVAAIDQVGREVDVRFHGGTRRRFDAVIGADGLHSGLRALVFGAEKAFLRHLGMYVAIGSVPNELGLEHEEVAYLAPHRLVNVYSADRSGDAKALFLFRASGLDVRHDDTGAQRRLLRQVMLTDLGAAQRWRIPELLARMDEAPDFYFDSISQVVMPQWAHGRVGLIGDAAYCASPASGQGVSLALVGARILAQELGRADAPEAFRACHARMHGFVLRNQQLAEDFRSLLPTSPRGAWAQRLALRLMRFAPVRSLAFGPQQRRYRQAISGIDLPGAPSPARPAAGDA</sequence>
<dbReference type="InterPro" id="IPR002938">
    <property type="entry name" value="FAD-bd"/>
</dbReference>
<evidence type="ECO:0000313" key="3">
    <source>
        <dbReference type="Proteomes" id="UP000595231"/>
    </source>
</evidence>